<proteinExistence type="predicted"/>
<dbReference type="Proteomes" id="UP000240206">
    <property type="component" value="Unassembled WGS sequence"/>
</dbReference>
<evidence type="ECO:0000259" key="2">
    <source>
        <dbReference type="Pfam" id="PF01617"/>
    </source>
</evidence>
<dbReference type="Pfam" id="PF01617">
    <property type="entry name" value="Surface_Ag_2"/>
    <property type="match status" value="1"/>
</dbReference>
<feature type="signal peptide" evidence="1">
    <location>
        <begin position="1"/>
        <end position="28"/>
    </location>
</feature>
<reference evidence="4" key="1">
    <citation type="submission" date="2018-03" db="EMBL/GenBank/DDBJ databases">
        <title>Ecological and genomic features of two cosmopolitan and abundant freshwater picocyanobacteria.</title>
        <authorList>
            <person name="Cabello-Yeves P.J."/>
            <person name="Picazo A."/>
            <person name="Camacho A."/>
            <person name="Callieri C."/>
            <person name="Rosselli R."/>
            <person name="Roda-Garcia J."/>
            <person name="Coutinho F.H."/>
            <person name="Rodriguez-Valera F."/>
        </authorList>
    </citation>
    <scope>NUCLEOTIDE SEQUENCE [LARGE SCALE GENOMIC DNA]</scope>
    <source>
        <strain evidence="4">Tous</strain>
    </source>
</reference>
<sequence length="235" mass="24564">MKFVISSLQTFAATALFVLPASLVQVKAEEQPPVTQKIPETIGFYGTLGLGAAFPQDVTGSSSFSGVTVNGDYKLGGGFAAEAGVGYDFGPVRTELTYIFNNATLTSLNASVLGYDVNASINDGSVNTNSVMASAYIDIPTNSRWVPYVGGGLGYTNVSWGAYRASVLGATVSQTAGSQGVLGYQGKVGISYLANKSTDVFVEGIYQGTAGFTVDTVNYDPLSSWGARLGARYRF</sequence>
<dbReference type="InterPro" id="IPR011250">
    <property type="entry name" value="OMP/PagP_B-barrel"/>
</dbReference>
<protein>
    <recommendedName>
        <fullName evidence="2">Msp4/OMP-like domain-containing protein</fullName>
    </recommendedName>
</protein>
<accession>A0A2P7EC13</accession>
<name>A0A2P7EC13_9SYNE</name>
<evidence type="ECO:0000313" key="3">
    <source>
        <dbReference type="EMBL" id="PSI00755.1"/>
    </source>
</evidence>
<dbReference type="EMBL" id="PXVC01000078">
    <property type="protein sequence ID" value="PSI00755.1"/>
    <property type="molecule type" value="Genomic_DNA"/>
</dbReference>
<evidence type="ECO:0000313" key="4">
    <source>
        <dbReference type="Proteomes" id="UP000240206"/>
    </source>
</evidence>
<dbReference type="InterPro" id="IPR002566">
    <property type="entry name" value="Msp4_OMP-like"/>
</dbReference>
<evidence type="ECO:0000256" key="1">
    <source>
        <dbReference type="SAM" id="SignalP"/>
    </source>
</evidence>
<dbReference type="AlphaFoldDB" id="A0A2P7EC13"/>
<dbReference type="RefSeq" id="WP_106500744.1">
    <property type="nucleotide sequence ID" value="NZ_PXVC01000078.1"/>
</dbReference>
<comment type="caution">
    <text evidence="3">The sequence shown here is derived from an EMBL/GenBank/DDBJ whole genome shotgun (WGS) entry which is preliminary data.</text>
</comment>
<dbReference type="SUPFAM" id="SSF56925">
    <property type="entry name" value="OMPA-like"/>
    <property type="match status" value="1"/>
</dbReference>
<keyword evidence="1" id="KW-0732">Signal</keyword>
<organism evidence="3 4">
    <name type="scientific">Synechococcus lacustris str. Tous</name>
    <dbReference type="NCBI Taxonomy" id="1910958"/>
    <lineage>
        <taxon>Bacteria</taxon>
        <taxon>Bacillati</taxon>
        <taxon>Cyanobacteriota</taxon>
        <taxon>Cyanophyceae</taxon>
        <taxon>Synechococcales</taxon>
        <taxon>Synechococcaceae</taxon>
        <taxon>Synechococcus</taxon>
    </lineage>
</organism>
<gene>
    <name evidence="3" type="ORF">C7K08_11450</name>
</gene>
<feature type="domain" description="Msp4/OMP-like" evidence="2">
    <location>
        <begin position="121"/>
        <end position="217"/>
    </location>
</feature>
<feature type="chain" id="PRO_5015198938" description="Msp4/OMP-like domain-containing protein" evidence="1">
    <location>
        <begin position="29"/>
        <end position="235"/>
    </location>
</feature>
<dbReference type="Gene3D" id="2.40.160.20">
    <property type="match status" value="1"/>
</dbReference>
<keyword evidence="4" id="KW-1185">Reference proteome</keyword>